<comment type="similarity">
    <text evidence="1">Belongs to the UPF0065 (bug) family.</text>
</comment>
<dbReference type="OrthoDB" id="8678477at2"/>
<protein>
    <recommendedName>
        <fullName evidence="4">Tripartite tricarboxylate transporter substrate binding protein</fullName>
    </recommendedName>
</protein>
<dbReference type="PANTHER" id="PTHR42928">
    <property type="entry name" value="TRICARBOXYLATE-BINDING PROTEIN"/>
    <property type="match status" value="1"/>
</dbReference>
<comment type="caution">
    <text evidence="2">The sequence shown here is derived from an EMBL/GenBank/DDBJ whole genome shotgun (WGS) entry which is preliminary data.</text>
</comment>
<reference evidence="2 3" key="1">
    <citation type="journal article" date="2004" name="Appl. Environ. Microbiol.">
        <title>Mineralization of individual congeners of linear alkylbenzenesulfonate by defined pairs of heterotrophic bacteria.</title>
        <authorList>
            <person name="Schleheck D."/>
            <person name="Knepper T.P."/>
            <person name="Fischer K."/>
            <person name="Cook A.M."/>
        </authorList>
    </citation>
    <scope>NUCLEOTIDE SEQUENCE [LARGE SCALE GENOMIC DNA]</scope>
    <source>
        <strain evidence="3">DSM 14576 / KF-1</strain>
    </source>
</reference>
<evidence type="ECO:0000313" key="2">
    <source>
        <dbReference type="EMBL" id="EED67172.1"/>
    </source>
</evidence>
<dbReference type="AlphaFoldDB" id="B7WRI7"/>
<evidence type="ECO:0008006" key="4">
    <source>
        <dbReference type="Google" id="ProtNLM"/>
    </source>
</evidence>
<dbReference type="PANTHER" id="PTHR42928:SF5">
    <property type="entry name" value="BLR1237 PROTEIN"/>
    <property type="match status" value="1"/>
</dbReference>
<dbReference type="eggNOG" id="COG3181">
    <property type="taxonomic scope" value="Bacteria"/>
</dbReference>
<dbReference type="EMBL" id="AAUJ02000001">
    <property type="protein sequence ID" value="EED67172.1"/>
    <property type="molecule type" value="Genomic_DNA"/>
</dbReference>
<organism evidence="2 3">
    <name type="scientific">Comamonas testosteroni (strain DSM 14576 / KF-1)</name>
    <name type="common">Pseudomonas testosteroni</name>
    <dbReference type="NCBI Taxonomy" id="399795"/>
    <lineage>
        <taxon>Bacteria</taxon>
        <taxon>Pseudomonadati</taxon>
        <taxon>Pseudomonadota</taxon>
        <taxon>Betaproteobacteria</taxon>
        <taxon>Burkholderiales</taxon>
        <taxon>Comamonadaceae</taxon>
        <taxon>Comamonas</taxon>
    </lineage>
</organism>
<gene>
    <name evidence="2" type="ORF">CtesDRAFT_PD2118</name>
</gene>
<dbReference type="InterPro" id="IPR005064">
    <property type="entry name" value="BUG"/>
</dbReference>
<dbReference type="SUPFAM" id="SSF53850">
    <property type="entry name" value="Periplasmic binding protein-like II"/>
    <property type="match status" value="1"/>
</dbReference>
<proteinExistence type="inferred from homology"/>
<dbReference type="InterPro" id="IPR042100">
    <property type="entry name" value="Bug_dom1"/>
</dbReference>
<evidence type="ECO:0000256" key="1">
    <source>
        <dbReference type="ARBA" id="ARBA00006987"/>
    </source>
</evidence>
<name>B7WRI7_COMTK</name>
<evidence type="ECO:0000313" key="3">
    <source>
        <dbReference type="Proteomes" id="UP000003039"/>
    </source>
</evidence>
<dbReference type="Proteomes" id="UP000003039">
    <property type="component" value="Unassembled WGS sequence"/>
</dbReference>
<dbReference type="CDD" id="cd07012">
    <property type="entry name" value="PBP2_Bug_TTT"/>
    <property type="match status" value="1"/>
</dbReference>
<dbReference type="RefSeq" id="WP_003054584.1">
    <property type="nucleotide sequence ID" value="NZ_AAUJ02000001.1"/>
</dbReference>
<dbReference type="Gene3D" id="3.40.190.150">
    <property type="entry name" value="Bordetella uptake gene, domain 1"/>
    <property type="match status" value="1"/>
</dbReference>
<dbReference type="Pfam" id="PF03401">
    <property type="entry name" value="TctC"/>
    <property type="match status" value="1"/>
</dbReference>
<sequence length="328" mass="34531" precursor="true">MSAIYKLIVVGAVAGAALLRADLALSQGNTYPDKPIRMLVAFPAGGPTDVNARLFAQYMGERLGQPVVVENRPGAGGNVASTMAANAPKDGYTLLYNTSSFLLGALAYKSATHNPMKDFVPVVRTVGVPLVIAVHPKVAAKSIQEFVVLTKSKPGTMNYASSGAGTIDHLAFAMLESRLGMKLTHVPYKGTAPALTDLVGGQTDTFMTTLNTVLPFLQSKQLTALAVGSKVRTSLLPTIPTVAEATGIPDIELTAWNGIVAPVGVPKEIVKRLNTVVNEAIKDPVFLKKLEASGAEPYGGSPEDYGRFLASEQVSLAKSLREAGIEKQ</sequence>
<dbReference type="PIRSF" id="PIRSF017082">
    <property type="entry name" value="YflP"/>
    <property type="match status" value="1"/>
</dbReference>
<accession>B7WRI7</accession>
<dbReference type="Gene3D" id="3.40.190.10">
    <property type="entry name" value="Periplasmic binding protein-like II"/>
    <property type="match status" value="1"/>
</dbReference>